<reference evidence="1" key="1">
    <citation type="journal article" date="2012" name="Nature">
        <title>The oyster genome reveals stress adaptation and complexity of shell formation.</title>
        <authorList>
            <person name="Zhang G."/>
            <person name="Fang X."/>
            <person name="Guo X."/>
            <person name="Li L."/>
            <person name="Luo R."/>
            <person name="Xu F."/>
            <person name="Yang P."/>
            <person name="Zhang L."/>
            <person name="Wang X."/>
            <person name="Qi H."/>
            <person name="Xiong Z."/>
            <person name="Que H."/>
            <person name="Xie Y."/>
            <person name="Holland P.W."/>
            <person name="Paps J."/>
            <person name="Zhu Y."/>
            <person name="Wu F."/>
            <person name="Chen Y."/>
            <person name="Wang J."/>
            <person name="Peng C."/>
            <person name="Meng J."/>
            <person name="Yang L."/>
            <person name="Liu J."/>
            <person name="Wen B."/>
            <person name="Zhang N."/>
            <person name="Huang Z."/>
            <person name="Zhu Q."/>
            <person name="Feng Y."/>
            <person name="Mount A."/>
            <person name="Hedgecock D."/>
            <person name="Xu Z."/>
            <person name="Liu Y."/>
            <person name="Domazet-Loso T."/>
            <person name="Du Y."/>
            <person name="Sun X."/>
            <person name="Zhang S."/>
            <person name="Liu B."/>
            <person name="Cheng P."/>
            <person name="Jiang X."/>
            <person name="Li J."/>
            <person name="Fan D."/>
            <person name="Wang W."/>
            <person name="Fu W."/>
            <person name="Wang T."/>
            <person name="Wang B."/>
            <person name="Zhang J."/>
            <person name="Peng Z."/>
            <person name="Li Y."/>
            <person name="Li N."/>
            <person name="Wang J."/>
            <person name="Chen M."/>
            <person name="He Y."/>
            <person name="Tan F."/>
            <person name="Song X."/>
            <person name="Zheng Q."/>
            <person name="Huang R."/>
            <person name="Yang H."/>
            <person name="Du X."/>
            <person name="Chen L."/>
            <person name="Yang M."/>
            <person name="Gaffney P.M."/>
            <person name="Wang S."/>
            <person name="Luo L."/>
            <person name="She Z."/>
            <person name="Ming Y."/>
            <person name="Huang W."/>
            <person name="Zhang S."/>
            <person name="Huang B."/>
            <person name="Zhang Y."/>
            <person name="Qu T."/>
            <person name="Ni P."/>
            <person name="Miao G."/>
            <person name="Wang J."/>
            <person name="Wang Q."/>
            <person name="Steinberg C.E."/>
            <person name="Wang H."/>
            <person name="Li N."/>
            <person name="Qian L."/>
            <person name="Zhang G."/>
            <person name="Li Y."/>
            <person name="Yang H."/>
            <person name="Liu X."/>
            <person name="Wang J."/>
            <person name="Yin Y."/>
            <person name="Wang J."/>
        </authorList>
    </citation>
    <scope>NUCLEOTIDE SEQUENCE [LARGE SCALE GENOMIC DNA]</scope>
    <source>
        <strain evidence="1">05x7-T-G4-1.051#20</strain>
    </source>
</reference>
<dbReference type="HOGENOM" id="CLU_1908689_0_0_1"/>
<proteinExistence type="predicted"/>
<accession>K1Q8N3</accession>
<organism evidence="1">
    <name type="scientific">Magallana gigas</name>
    <name type="common">Pacific oyster</name>
    <name type="synonym">Crassostrea gigas</name>
    <dbReference type="NCBI Taxonomy" id="29159"/>
    <lineage>
        <taxon>Eukaryota</taxon>
        <taxon>Metazoa</taxon>
        <taxon>Spiralia</taxon>
        <taxon>Lophotrochozoa</taxon>
        <taxon>Mollusca</taxon>
        <taxon>Bivalvia</taxon>
        <taxon>Autobranchia</taxon>
        <taxon>Pteriomorphia</taxon>
        <taxon>Ostreida</taxon>
        <taxon>Ostreoidea</taxon>
        <taxon>Ostreidae</taxon>
        <taxon>Magallana</taxon>
    </lineage>
</organism>
<dbReference type="AlphaFoldDB" id="K1Q8N3"/>
<dbReference type="EMBL" id="JH818496">
    <property type="protein sequence ID" value="EKC27714.1"/>
    <property type="molecule type" value="Genomic_DNA"/>
</dbReference>
<dbReference type="InParanoid" id="K1Q8N3"/>
<name>K1Q8N3_MAGGI</name>
<protein>
    <submittedName>
        <fullName evidence="1">Uncharacterized protein</fullName>
    </submittedName>
</protein>
<sequence>MIAAYAFISIDTLDSIARALVDILAVTTTAATGVFDSMTRDTRVIRVVERCLWTTLRILLSFTLDHVFFLDPINTRENGFLVVIAYFFDTGVPNVNMVCKFVAKTTETATQQQFTVETTTQTETTPQQFTAGK</sequence>
<evidence type="ECO:0000313" key="1">
    <source>
        <dbReference type="EMBL" id="EKC27714.1"/>
    </source>
</evidence>
<gene>
    <name evidence="1" type="ORF">CGI_10001719</name>
</gene>